<accession>A0A822ZN70</accession>
<proteinExistence type="predicted"/>
<sequence>MPEGMGQLTNLELEILMGSVVGKVVGGGIGDLAGPLNHLIDFKGDWFHNLNLHKQAAREEISRAKSLQEKHKLRRLWLTWDLWWRFFCSR</sequence>
<reference evidence="1 2" key="1">
    <citation type="journal article" date="2020" name="Mol. Biol. Evol.">
        <title>Distinct Expression and Methylation Patterns for Genes with Different Fates following a Single Whole-Genome Duplication in Flowering Plants.</title>
        <authorList>
            <person name="Shi T."/>
            <person name="Rahmani R.S."/>
            <person name="Gugger P.F."/>
            <person name="Wang M."/>
            <person name="Li H."/>
            <person name="Zhang Y."/>
            <person name="Li Z."/>
            <person name="Wang Q."/>
            <person name="Van de Peer Y."/>
            <person name="Marchal K."/>
            <person name="Chen J."/>
        </authorList>
    </citation>
    <scope>NUCLEOTIDE SEQUENCE [LARGE SCALE GENOMIC DNA]</scope>
    <source>
        <tissue evidence="1">Leaf</tissue>
    </source>
</reference>
<comment type="caution">
    <text evidence="1">The sequence shown here is derived from an EMBL/GenBank/DDBJ whole genome shotgun (WGS) entry which is preliminary data.</text>
</comment>
<gene>
    <name evidence="1" type="ORF">HUJ06_004568</name>
</gene>
<protein>
    <submittedName>
        <fullName evidence="1">Uncharacterized protein</fullName>
    </submittedName>
</protein>
<evidence type="ECO:0000313" key="1">
    <source>
        <dbReference type="EMBL" id="DAD46337.1"/>
    </source>
</evidence>
<dbReference type="Proteomes" id="UP000607653">
    <property type="component" value="Unassembled WGS sequence"/>
</dbReference>
<name>A0A822ZN70_NELNU</name>
<dbReference type="AlphaFoldDB" id="A0A822ZN70"/>
<keyword evidence="2" id="KW-1185">Reference proteome</keyword>
<dbReference type="EMBL" id="DUZY01000007">
    <property type="protein sequence ID" value="DAD46337.1"/>
    <property type="molecule type" value="Genomic_DNA"/>
</dbReference>
<organism evidence="1 2">
    <name type="scientific">Nelumbo nucifera</name>
    <name type="common">Sacred lotus</name>
    <dbReference type="NCBI Taxonomy" id="4432"/>
    <lineage>
        <taxon>Eukaryota</taxon>
        <taxon>Viridiplantae</taxon>
        <taxon>Streptophyta</taxon>
        <taxon>Embryophyta</taxon>
        <taxon>Tracheophyta</taxon>
        <taxon>Spermatophyta</taxon>
        <taxon>Magnoliopsida</taxon>
        <taxon>Proteales</taxon>
        <taxon>Nelumbonaceae</taxon>
        <taxon>Nelumbo</taxon>
    </lineage>
</organism>
<evidence type="ECO:0000313" key="2">
    <source>
        <dbReference type="Proteomes" id="UP000607653"/>
    </source>
</evidence>